<organism evidence="5 6">
    <name type="scientific">Mycobacterium paraense</name>
    <dbReference type="NCBI Taxonomy" id="767916"/>
    <lineage>
        <taxon>Bacteria</taxon>
        <taxon>Bacillati</taxon>
        <taxon>Actinomycetota</taxon>
        <taxon>Actinomycetes</taxon>
        <taxon>Mycobacteriales</taxon>
        <taxon>Mycobacteriaceae</taxon>
        <taxon>Mycobacterium</taxon>
        <taxon>Mycobacterium simiae complex</taxon>
    </lineage>
</organism>
<keyword evidence="6" id="KW-1185">Reference proteome</keyword>
<dbReference type="InterPro" id="IPR024412">
    <property type="entry name" value="Lsr2_dim_dom"/>
</dbReference>
<name>A0ABX3VUA6_9MYCO</name>
<dbReference type="Gene3D" id="4.10.320.10">
    <property type="entry name" value="E3-binding domain"/>
    <property type="match status" value="2"/>
</dbReference>
<feature type="domain" description="Lsr2 DNA-binding" evidence="4">
    <location>
        <begin position="151"/>
        <end position="183"/>
    </location>
</feature>
<feature type="compositionally biased region" description="Basic residues" evidence="2">
    <location>
        <begin position="108"/>
        <end position="117"/>
    </location>
</feature>
<feature type="domain" description="Lsr2 DNA-binding" evidence="4">
    <location>
        <begin position="61"/>
        <end position="94"/>
    </location>
</feature>
<dbReference type="Pfam" id="PF23359">
    <property type="entry name" value="Lsr2_DNA-bd"/>
    <property type="match status" value="2"/>
</dbReference>
<dbReference type="InterPro" id="IPR042261">
    <property type="entry name" value="Lsr2-like_dimerization"/>
</dbReference>
<comment type="caution">
    <text evidence="5">The sequence shown here is derived from an EMBL/GenBank/DDBJ whole genome shotgun (WGS) entry which is preliminary data.</text>
</comment>
<feature type="domain" description="Lsr2 dimerization" evidence="3">
    <location>
        <begin position="3"/>
        <end position="36"/>
    </location>
</feature>
<protein>
    <recommendedName>
        <fullName evidence="7">Lsr2 family protein</fullName>
    </recommendedName>
</protein>
<evidence type="ECO:0000256" key="1">
    <source>
        <dbReference type="ARBA" id="ARBA00023125"/>
    </source>
</evidence>
<dbReference type="InterPro" id="IPR036625">
    <property type="entry name" value="E3-bd_dom_sf"/>
</dbReference>
<feature type="region of interest" description="Disordered" evidence="2">
    <location>
        <begin position="99"/>
        <end position="154"/>
    </location>
</feature>
<evidence type="ECO:0000256" key="2">
    <source>
        <dbReference type="SAM" id="MobiDB-lite"/>
    </source>
</evidence>
<evidence type="ECO:0000313" key="5">
    <source>
        <dbReference type="EMBL" id="ORW33253.1"/>
    </source>
</evidence>
<gene>
    <name evidence="5" type="ORF">AWB91_08995</name>
</gene>
<evidence type="ECO:0000313" key="6">
    <source>
        <dbReference type="Proteomes" id="UP000193801"/>
    </source>
</evidence>
<reference evidence="5 6" key="1">
    <citation type="journal article" date="2015" name="Emerg. Microbes Infect.">
        <title>Characterization of 17 strains belonging to the Mycobacterium simiae complex and description of Mycobacterium paraense sp. nov.</title>
        <authorList>
            <person name="Fusco da Costa A.R."/>
            <person name="Fedrizzi T."/>
            <person name="Lopes M.L."/>
            <person name="Pecorari M."/>
            <person name="Oliveira da Costa W.L."/>
            <person name="Giacobazzi E."/>
            <person name="da Costa Bahia J.R."/>
            <person name="De Sanctis V."/>
            <person name="Batista Lima K.V."/>
            <person name="Bertorelli R."/>
            <person name="Grottola A."/>
            <person name="Fabio A."/>
            <person name="Mariottini A."/>
            <person name="Ferretti P."/>
            <person name="Di Leva F."/>
            <person name="Fregni Serpini G."/>
            <person name="Tagliazucchi S."/>
            <person name="Rumpianesi F."/>
            <person name="Jousson O."/>
            <person name="Segata N."/>
            <person name="Tortoli E."/>
        </authorList>
    </citation>
    <scope>NUCLEOTIDE SEQUENCE [LARGE SCALE GENOMIC DNA]</scope>
    <source>
        <strain evidence="5 6">FI-07156</strain>
    </source>
</reference>
<sequence>MPFAYKGTNYEIDLTNDNAAAFDADMQRWVQHARKVAPGKRSKKKSGTTKTIPAIEESPVSAQRRRIRAWSNEIGHRVADKGVIKGEIIDAYEFAHPDDPILDGVRGKQPRPRRRKASASGTIATPDAAETTPQEPPSAEEQPDRFSLTPQQRAEVREWAQANGYQQSRTGQIKAEVLQAFYASNNGKVGARL</sequence>
<dbReference type="Gene3D" id="3.30.60.230">
    <property type="entry name" value="Lsr2, dimerization domain"/>
    <property type="match status" value="1"/>
</dbReference>
<keyword evidence="1" id="KW-0238">DNA-binding</keyword>
<dbReference type="InterPro" id="IPR055370">
    <property type="entry name" value="Lsr2_DNA-bd"/>
</dbReference>
<dbReference type="Proteomes" id="UP000193801">
    <property type="component" value="Unassembled WGS sequence"/>
</dbReference>
<dbReference type="Pfam" id="PF11774">
    <property type="entry name" value="Lsr2"/>
    <property type="match status" value="1"/>
</dbReference>
<evidence type="ECO:0000259" key="4">
    <source>
        <dbReference type="Pfam" id="PF23359"/>
    </source>
</evidence>
<proteinExistence type="predicted"/>
<feature type="region of interest" description="Disordered" evidence="2">
    <location>
        <begin position="34"/>
        <end position="60"/>
    </location>
</feature>
<evidence type="ECO:0008006" key="7">
    <source>
        <dbReference type="Google" id="ProtNLM"/>
    </source>
</evidence>
<accession>A0ABX3VUA6</accession>
<feature type="compositionally biased region" description="Basic residues" evidence="2">
    <location>
        <begin position="34"/>
        <end position="47"/>
    </location>
</feature>
<dbReference type="EMBL" id="LQPK01000005">
    <property type="protein sequence ID" value="ORW33253.1"/>
    <property type="molecule type" value="Genomic_DNA"/>
</dbReference>
<evidence type="ECO:0000259" key="3">
    <source>
        <dbReference type="Pfam" id="PF11774"/>
    </source>
</evidence>